<evidence type="ECO:0000256" key="2">
    <source>
        <dbReference type="ARBA" id="ARBA00022490"/>
    </source>
</evidence>
<feature type="region of interest" description="Disordered" evidence="4">
    <location>
        <begin position="1"/>
        <end position="33"/>
    </location>
</feature>
<dbReference type="InterPro" id="IPR000032">
    <property type="entry name" value="HPr-like"/>
</dbReference>
<comment type="subcellular location">
    <subcellularLocation>
        <location evidence="1">Cytoplasm</location>
    </subcellularLocation>
</comment>
<organism evidence="6 7">
    <name type="scientific">Actinacidiphila reveromycinica</name>
    <dbReference type="NCBI Taxonomy" id="659352"/>
    <lineage>
        <taxon>Bacteria</taxon>
        <taxon>Bacillati</taxon>
        <taxon>Actinomycetota</taxon>
        <taxon>Actinomycetes</taxon>
        <taxon>Kitasatosporales</taxon>
        <taxon>Streptomycetaceae</taxon>
        <taxon>Actinacidiphila</taxon>
    </lineage>
</organism>
<reference evidence="6 7" key="3">
    <citation type="journal article" date="2011" name="Nat. Chem. Biol.">
        <title>Reveromycin A biosynthesis uses RevG and RevJ for stereospecific spiroacetal formation.</title>
        <authorList>
            <person name="Takahashi S."/>
            <person name="Toyoda A."/>
            <person name="Sekiyama Y."/>
            <person name="Takagi H."/>
            <person name="Nogawa T."/>
            <person name="Uramoto M."/>
            <person name="Suzuki R."/>
            <person name="Koshino H."/>
            <person name="Kumano T."/>
            <person name="Panthee S."/>
            <person name="Dairi T."/>
            <person name="Ishikawa J."/>
            <person name="Ikeda H."/>
            <person name="Sakaki Y."/>
            <person name="Osada H."/>
        </authorList>
    </citation>
    <scope>NUCLEOTIDE SEQUENCE [LARGE SCALE GENOMIC DNA]</scope>
    <source>
        <strain evidence="6 7">SN-593</strain>
    </source>
</reference>
<keyword evidence="3" id="KW-0598">Phosphotransferase system</keyword>
<sequence>MSPSSDPSAPTAPTAPQPLPSSAPAPAGGPSVEIPVLLPADLHARPAGRIAQTAARFTATALLQYGERAANAASVLAVMGLGATRGRTVTVRAQGPDAQEAAAALAEVLAAAT</sequence>
<dbReference type="PROSITE" id="PS51350">
    <property type="entry name" value="PTS_HPR_DOM"/>
    <property type="match status" value="1"/>
</dbReference>
<feature type="compositionally biased region" description="Pro residues" evidence="4">
    <location>
        <begin position="13"/>
        <end position="23"/>
    </location>
</feature>
<name>A0A7U3UZC4_9ACTN</name>
<proteinExistence type="predicted"/>
<evidence type="ECO:0000259" key="5">
    <source>
        <dbReference type="PROSITE" id="PS51350"/>
    </source>
</evidence>
<reference evidence="6 7" key="2">
    <citation type="journal article" date="2011" name="J. Antibiot.">
        <title>Furaquinocins I and J: novel polyketide isoprenoid hybrid compounds from Streptomyces reveromyceticus SN-593.</title>
        <authorList>
            <person name="Panthee S."/>
            <person name="Takahashi S."/>
            <person name="Takagi H."/>
            <person name="Nogawa T."/>
            <person name="Oowada E."/>
            <person name="Uramoto M."/>
            <person name="Osada H."/>
        </authorList>
    </citation>
    <scope>NUCLEOTIDE SEQUENCE [LARGE SCALE GENOMIC DNA]</scope>
    <source>
        <strain evidence="6 7">SN-593</strain>
    </source>
</reference>
<reference evidence="6 7" key="1">
    <citation type="journal article" date="2010" name="J. Bacteriol.">
        <title>Biochemical characterization of a novel indole prenyltransferase from Streptomyces sp. SN-593.</title>
        <authorList>
            <person name="Takahashi S."/>
            <person name="Takagi H."/>
            <person name="Toyoda A."/>
            <person name="Uramoto M."/>
            <person name="Nogawa T."/>
            <person name="Ueki M."/>
            <person name="Sakaki Y."/>
            <person name="Osada H."/>
        </authorList>
    </citation>
    <scope>NUCLEOTIDE SEQUENCE [LARGE SCALE GENOMIC DNA]</scope>
    <source>
        <strain evidence="6 7">SN-593</strain>
    </source>
</reference>
<accession>A0A7U3UZC4</accession>
<evidence type="ECO:0000256" key="4">
    <source>
        <dbReference type="SAM" id="MobiDB-lite"/>
    </source>
</evidence>
<dbReference type="KEGG" id="arev:RVR_9016"/>
<reference evidence="6 7" key="4">
    <citation type="journal article" date="2020" name="Sci. Rep.">
        <title>beta-carboline chemical signals induce reveromycin production through a LuxR family regulator in Streptomyces sp. SN-593.</title>
        <authorList>
            <person name="Panthee S."/>
            <person name="Kito N."/>
            <person name="Hayashi T."/>
            <person name="Shimizu T."/>
            <person name="Ishikawa J."/>
            <person name="Hamamoto H."/>
            <person name="Osada H."/>
            <person name="Takahashi S."/>
        </authorList>
    </citation>
    <scope>NUCLEOTIDE SEQUENCE [LARGE SCALE GENOMIC DNA]</scope>
    <source>
        <strain evidence="6 7">SN-593</strain>
    </source>
</reference>
<dbReference type="PRINTS" id="PR00107">
    <property type="entry name" value="PHOSPHOCPHPR"/>
</dbReference>
<dbReference type="InterPro" id="IPR050399">
    <property type="entry name" value="HPr"/>
</dbReference>
<keyword evidence="7" id="KW-1185">Reference proteome</keyword>
<dbReference type="Gene3D" id="3.30.1340.10">
    <property type="entry name" value="HPr-like"/>
    <property type="match status" value="1"/>
</dbReference>
<dbReference type="GO" id="GO:0009401">
    <property type="term" value="P:phosphoenolpyruvate-dependent sugar phosphotransferase system"/>
    <property type="evidence" value="ECO:0007669"/>
    <property type="project" value="UniProtKB-KW"/>
</dbReference>
<dbReference type="SUPFAM" id="SSF55594">
    <property type="entry name" value="HPr-like"/>
    <property type="match status" value="1"/>
</dbReference>
<dbReference type="Pfam" id="PF00381">
    <property type="entry name" value="PTS-HPr"/>
    <property type="match status" value="1"/>
</dbReference>
<keyword evidence="2" id="KW-0963">Cytoplasm</keyword>
<feature type="domain" description="HPr" evidence="5">
    <location>
        <begin position="29"/>
        <end position="113"/>
    </location>
</feature>
<gene>
    <name evidence="6" type="ORF">RVR_9016</name>
</gene>
<dbReference type="RefSeq" id="WP_202237455.1">
    <property type="nucleotide sequence ID" value="NZ_AP018365.1"/>
</dbReference>
<protein>
    <recommendedName>
        <fullName evidence="5">HPr domain-containing protein</fullName>
    </recommendedName>
</protein>
<evidence type="ECO:0000256" key="3">
    <source>
        <dbReference type="ARBA" id="ARBA00022683"/>
    </source>
</evidence>
<dbReference type="Proteomes" id="UP000595703">
    <property type="component" value="Chromosome"/>
</dbReference>
<dbReference type="EMBL" id="AP018365">
    <property type="protein sequence ID" value="BBB01543.1"/>
    <property type="molecule type" value="Genomic_DNA"/>
</dbReference>
<dbReference type="PANTHER" id="PTHR33705">
    <property type="entry name" value="PHOSPHOCARRIER PROTEIN HPR"/>
    <property type="match status" value="1"/>
</dbReference>
<dbReference type="GO" id="GO:0005737">
    <property type="term" value="C:cytoplasm"/>
    <property type="evidence" value="ECO:0007669"/>
    <property type="project" value="UniProtKB-SubCell"/>
</dbReference>
<dbReference type="NCBIfam" id="TIGR01003">
    <property type="entry name" value="PTS_HPr_family"/>
    <property type="match status" value="1"/>
</dbReference>
<dbReference type="InterPro" id="IPR035895">
    <property type="entry name" value="HPr-like_sf"/>
</dbReference>
<dbReference type="PANTHER" id="PTHR33705:SF2">
    <property type="entry name" value="PHOSPHOCARRIER PROTEIN NPR"/>
    <property type="match status" value="1"/>
</dbReference>
<feature type="compositionally biased region" description="Low complexity" evidence="4">
    <location>
        <begin position="1"/>
        <end position="12"/>
    </location>
</feature>
<evidence type="ECO:0000256" key="1">
    <source>
        <dbReference type="ARBA" id="ARBA00004496"/>
    </source>
</evidence>
<dbReference type="AlphaFoldDB" id="A0A7U3UZC4"/>
<evidence type="ECO:0000313" key="6">
    <source>
        <dbReference type="EMBL" id="BBB01543.1"/>
    </source>
</evidence>
<evidence type="ECO:0000313" key="7">
    <source>
        <dbReference type="Proteomes" id="UP000595703"/>
    </source>
</evidence>
<dbReference type="CDD" id="cd00367">
    <property type="entry name" value="PTS-HPr_like"/>
    <property type="match status" value="1"/>
</dbReference>